<protein>
    <submittedName>
        <fullName evidence="1">Uncharacterized protein</fullName>
    </submittedName>
</protein>
<reference evidence="1" key="1">
    <citation type="submission" date="2019-08" db="EMBL/GenBank/DDBJ databases">
        <authorList>
            <person name="Kucharzyk K."/>
            <person name="Murdoch R.W."/>
            <person name="Higgins S."/>
            <person name="Loffler F."/>
        </authorList>
    </citation>
    <scope>NUCLEOTIDE SEQUENCE</scope>
</reference>
<name>A0A645GKE4_9ZZZZ</name>
<proteinExistence type="predicted"/>
<gene>
    <name evidence="1" type="ORF">SDC9_174045</name>
</gene>
<comment type="caution">
    <text evidence="1">The sequence shown here is derived from an EMBL/GenBank/DDBJ whole genome shotgun (WGS) entry which is preliminary data.</text>
</comment>
<accession>A0A645GKE4</accession>
<sequence>MWEVIHAYTEAKIGKEIDFATTFPVEVENAIDEIDNYIENRMEEIEQSNS</sequence>
<dbReference type="EMBL" id="VSSQ01076209">
    <property type="protein sequence ID" value="MPN26620.1"/>
    <property type="molecule type" value="Genomic_DNA"/>
</dbReference>
<evidence type="ECO:0000313" key="1">
    <source>
        <dbReference type="EMBL" id="MPN26620.1"/>
    </source>
</evidence>
<dbReference type="AlphaFoldDB" id="A0A645GKE4"/>
<organism evidence="1">
    <name type="scientific">bioreactor metagenome</name>
    <dbReference type="NCBI Taxonomy" id="1076179"/>
    <lineage>
        <taxon>unclassified sequences</taxon>
        <taxon>metagenomes</taxon>
        <taxon>ecological metagenomes</taxon>
    </lineage>
</organism>